<proteinExistence type="predicted"/>
<reference evidence="1 2" key="1">
    <citation type="journal article" date="2013" name="Genome Announc.">
        <title>Genome Sequence of Novosphingobium lindaniclasticum LE124T, Isolated from a Hexachlorocyclohexane Dumpsite.</title>
        <authorList>
            <person name="Saxena A."/>
            <person name="Nayyar N."/>
            <person name="Sangwan N."/>
            <person name="Kumari R."/>
            <person name="Khurana J.P."/>
            <person name="Lal R."/>
        </authorList>
    </citation>
    <scope>NUCLEOTIDE SEQUENCE [LARGE SCALE GENOMIC DNA]</scope>
    <source>
        <strain evidence="1 2">LE124</strain>
    </source>
</reference>
<organism evidence="1 2">
    <name type="scientific">Novosphingobium lindaniclasticum LE124</name>
    <dbReference type="NCBI Taxonomy" id="1096930"/>
    <lineage>
        <taxon>Bacteria</taxon>
        <taxon>Pseudomonadati</taxon>
        <taxon>Pseudomonadota</taxon>
        <taxon>Alphaproteobacteria</taxon>
        <taxon>Sphingomonadales</taxon>
        <taxon>Sphingomonadaceae</taxon>
        <taxon>Novosphingobium</taxon>
    </lineage>
</organism>
<dbReference type="EMBL" id="ATHL01000081">
    <property type="protein sequence ID" value="EQB14567.1"/>
    <property type="molecule type" value="Genomic_DNA"/>
</dbReference>
<comment type="caution">
    <text evidence="1">The sequence shown here is derived from an EMBL/GenBank/DDBJ whole genome shotgun (WGS) entry which is preliminary data.</text>
</comment>
<accession>T0HNF5</accession>
<sequence>MLKMQIFSHLLLSKTVCQIRNLILNLDRIL</sequence>
<dbReference type="AlphaFoldDB" id="T0HNF5"/>
<gene>
    <name evidence="1" type="ORF">L284_12835</name>
</gene>
<evidence type="ECO:0000313" key="1">
    <source>
        <dbReference type="EMBL" id="EQB14567.1"/>
    </source>
</evidence>
<name>T0HNF5_9SPHN</name>
<protein>
    <submittedName>
        <fullName evidence="1">Uncharacterized protein</fullName>
    </submittedName>
</protein>
<keyword evidence="2" id="KW-1185">Reference proteome</keyword>
<dbReference type="Proteomes" id="UP000015527">
    <property type="component" value="Unassembled WGS sequence"/>
</dbReference>
<evidence type="ECO:0000313" key="2">
    <source>
        <dbReference type="Proteomes" id="UP000015527"/>
    </source>
</evidence>